<organism evidence="2">
    <name type="scientific">Tanacetum cinerariifolium</name>
    <name type="common">Dalmatian daisy</name>
    <name type="synonym">Chrysanthemum cinerariifolium</name>
    <dbReference type="NCBI Taxonomy" id="118510"/>
    <lineage>
        <taxon>Eukaryota</taxon>
        <taxon>Viridiplantae</taxon>
        <taxon>Streptophyta</taxon>
        <taxon>Embryophyta</taxon>
        <taxon>Tracheophyta</taxon>
        <taxon>Spermatophyta</taxon>
        <taxon>Magnoliopsida</taxon>
        <taxon>eudicotyledons</taxon>
        <taxon>Gunneridae</taxon>
        <taxon>Pentapetalae</taxon>
        <taxon>asterids</taxon>
        <taxon>campanulids</taxon>
        <taxon>Asterales</taxon>
        <taxon>Asteraceae</taxon>
        <taxon>Asteroideae</taxon>
        <taxon>Anthemideae</taxon>
        <taxon>Anthemidinae</taxon>
        <taxon>Tanacetum</taxon>
    </lineage>
</organism>
<keyword evidence="2" id="KW-0808">Transferase</keyword>
<dbReference type="EMBL" id="BKCJ011153107">
    <property type="protein sequence ID" value="GFC95199.1"/>
    <property type="molecule type" value="Genomic_DNA"/>
</dbReference>
<accession>A0A699SC20</accession>
<dbReference type="AlphaFoldDB" id="A0A699SC20"/>
<dbReference type="Pfam" id="PF03732">
    <property type="entry name" value="Retrotrans_gag"/>
    <property type="match status" value="1"/>
</dbReference>
<name>A0A699SC20_TANCI</name>
<gene>
    <name evidence="2" type="ORF">Tci_867169</name>
</gene>
<dbReference type="GO" id="GO:0003964">
    <property type="term" value="F:RNA-directed DNA polymerase activity"/>
    <property type="evidence" value="ECO:0007669"/>
    <property type="project" value="UniProtKB-KW"/>
</dbReference>
<dbReference type="InterPro" id="IPR005162">
    <property type="entry name" value="Retrotrans_gag_dom"/>
</dbReference>
<proteinExistence type="predicted"/>
<comment type="caution">
    <text evidence="2">The sequence shown here is derived from an EMBL/GenBank/DDBJ whole genome shotgun (WGS) entry which is preliminary data.</text>
</comment>
<feature type="domain" description="Retrotransposon gag" evidence="1">
    <location>
        <begin position="52"/>
        <end position="111"/>
    </location>
</feature>
<sequence length="111" mass="12873">MLSELRMAMIAIIPKRVLEGQNELLVNVLTPTFSSVNHYLSKALKELPVQVKFATSTLHSVALTWWNTHVKTVGHDAAYGMPWKTLMKMMTDKYYPRNEIKKLEIELWDLK</sequence>
<reference evidence="2" key="1">
    <citation type="journal article" date="2019" name="Sci. Rep.">
        <title>Draft genome of Tanacetum cinerariifolium, the natural source of mosquito coil.</title>
        <authorList>
            <person name="Yamashiro T."/>
            <person name="Shiraishi A."/>
            <person name="Satake H."/>
            <person name="Nakayama K."/>
        </authorList>
    </citation>
    <scope>NUCLEOTIDE SEQUENCE</scope>
</reference>
<keyword evidence="2" id="KW-0695">RNA-directed DNA polymerase</keyword>
<evidence type="ECO:0000313" key="2">
    <source>
        <dbReference type="EMBL" id="GFC95199.1"/>
    </source>
</evidence>
<keyword evidence="2" id="KW-0548">Nucleotidyltransferase</keyword>
<feature type="non-terminal residue" evidence="2">
    <location>
        <position position="111"/>
    </location>
</feature>
<protein>
    <submittedName>
        <fullName evidence="2">Reverse transcriptase domain-containing protein</fullName>
    </submittedName>
</protein>
<evidence type="ECO:0000259" key="1">
    <source>
        <dbReference type="Pfam" id="PF03732"/>
    </source>
</evidence>